<dbReference type="Pfam" id="PF03367">
    <property type="entry name" value="Zn_ribbon_ZPR1"/>
    <property type="match status" value="1"/>
</dbReference>
<keyword evidence="3" id="KW-1185">Reference proteome</keyword>
<gene>
    <name evidence="2" type="ORF">H920_09959</name>
</gene>
<organism evidence="2 3">
    <name type="scientific">Fukomys damarensis</name>
    <name type="common">Damaraland mole rat</name>
    <name type="synonym">Cryptomys damarensis</name>
    <dbReference type="NCBI Taxonomy" id="885580"/>
    <lineage>
        <taxon>Eukaryota</taxon>
        <taxon>Metazoa</taxon>
        <taxon>Chordata</taxon>
        <taxon>Craniata</taxon>
        <taxon>Vertebrata</taxon>
        <taxon>Euteleostomi</taxon>
        <taxon>Mammalia</taxon>
        <taxon>Eutheria</taxon>
        <taxon>Euarchontoglires</taxon>
        <taxon>Glires</taxon>
        <taxon>Rodentia</taxon>
        <taxon>Hystricomorpha</taxon>
        <taxon>Bathyergidae</taxon>
        <taxon>Fukomys</taxon>
    </lineage>
</organism>
<sequence>MLDEDLGNEVLQFNTNFPEWNAPAQTNMKLIQISHFKEVIMAIICDNYDHQTTEVKSGGAVEPLGIRITFHITDTSSRMKRSMEIPELESELGMGASSLPWKDC</sequence>
<dbReference type="GO" id="GO:0008270">
    <property type="term" value="F:zinc ion binding"/>
    <property type="evidence" value="ECO:0007669"/>
    <property type="project" value="InterPro"/>
</dbReference>
<dbReference type="AlphaFoldDB" id="A0A091D912"/>
<dbReference type="EMBL" id="KN122714">
    <property type="protein sequence ID" value="KFO28614.1"/>
    <property type="molecule type" value="Genomic_DNA"/>
</dbReference>
<dbReference type="InterPro" id="IPR040141">
    <property type="entry name" value="ZPR1"/>
</dbReference>
<dbReference type="InterPro" id="IPR042452">
    <property type="entry name" value="ZPR1_Znf1/2"/>
</dbReference>
<proteinExistence type="predicted"/>
<accession>A0A091D912</accession>
<name>A0A091D912_FUKDA</name>
<evidence type="ECO:0000313" key="3">
    <source>
        <dbReference type="Proteomes" id="UP000028990"/>
    </source>
</evidence>
<evidence type="ECO:0000259" key="1">
    <source>
        <dbReference type="SMART" id="SM00709"/>
    </source>
</evidence>
<dbReference type="SMART" id="SM00709">
    <property type="entry name" value="Zpr1"/>
    <property type="match status" value="1"/>
</dbReference>
<dbReference type="Gene3D" id="2.20.25.420">
    <property type="entry name" value="ZPR1, zinc finger domain"/>
    <property type="match status" value="1"/>
</dbReference>
<feature type="domain" description="Zinc finger ZPR1-type" evidence="1">
    <location>
        <begin position="15"/>
        <end position="103"/>
    </location>
</feature>
<dbReference type="GO" id="GO:0005634">
    <property type="term" value="C:nucleus"/>
    <property type="evidence" value="ECO:0007669"/>
    <property type="project" value="TreeGrafter"/>
</dbReference>
<dbReference type="Proteomes" id="UP000028990">
    <property type="component" value="Unassembled WGS sequence"/>
</dbReference>
<dbReference type="PANTHER" id="PTHR10876">
    <property type="entry name" value="ZINC FINGER PROTEIN ZPR1"/>
    <property type="match status" value="1"/>
</dbReference>
<evidence type="ECO:0000313" key="2">
    <source>
        <dbReference type="EMBL" id="KFO28614.1"/>
    </source>
</evidence>
<dbReference type="PANTHER" id="PTHR10876:SF0">
    <property type="entry name" value="ZINC FINGER PROTEIN ZPR1"/>
    <property type="match status" value="1"/>
</dbReference>
<dbReference type="InterPro" id="IPR004457">
    <property type="entry name" value="Znf_ZPR1"/>
</dbReference>
<protein>
    <submittedName>
        <fullName evidence="2">Zinc finger protein ZPR1</fullName>
    </submittedName>
</protein>
<reference evidence="2 3" key="1">
    <citation type="submission" date="2013-11" db="EMBL/GenBank/DDBJ databases">
        <title>The Damaraland mole rat (Fukomys damarensis) genome and evolution of African mole rats.</title>
        <authorList>
            <person name="Gladyshev V.N."/>
            <person name="Fang X."/>
        </authorList>
    </citation>
    <scope>NUCLEOTIDE SEQUENCE [LARGE SCALE GENOMIC DNA]</scope>
    <source>
        <tissue evidence="2">Liver</tissue>
    </source>
</reference>